<dbReference type="InterPro" id="IPR038765">
    <property type="entry name" value="Papain-like_cys_pep_sf"/>
</dbReference>
<dbReference type="PRINTS" id="PR00704">
    <property type="entry name" value="CALPAIN"/>
</dbReference>
<feature type="domain" description="RanBP2-type" evidence="16">
    <location>
        <begin position="160"/>
        <end position="195"/>
    </location>
</feature>
<feature type="compositionally biased region" description="Polar residues" evidence="15">
    <location>
        <begin position="358"/>
        <end position="372"/>
    </location>
</feature>
<dbReference type="InterPro" id="IPR022684">
    <property type="entry name" value="Calpain_cysteine_protease"/>
</dbReference>
<dbReference type="PANTHER" id="PTHR10183">
    <property type="entry name" value="CALPAIN"/>
    <property type="match status" value="1"/>
</dbReference>
<feature type="active site" evidence="12 13">
    <location>
        <position position="625"/>
    </location>
</feature>
<feature type="region of interest" description="Disordered" evidence="15">
    <location>
        <begin position="324"/>
        <end position="378"/>
    </location>
</feature>
<dbReference type="FunFam" id="4.10.1060.10:FF:000010">
    <property type="entry name" value="Calpain 15"/>
    <property type="match status" value="1"/>
</dbReference>
<dbReference type="GO" id="GO:0006508">
    <property type="term" value="P:proteolysis"/>
    <property type="evidence" value="ECO:0007669"/>
    <property type="project" value="UniProtKB-KW"/>
</dbReference>
<evidence type="ECO:0000259" key="16">
    <source>
        <dbReference type="PROSITE" id="PS50199"/>
    </source>
</evidence>
<comment type="similarity">
    <text evidence="1">Belongs to the peptidase C2 family.</text>
</comment>
<keyword evidence="19" id="KW-1185">Reference proteome</keyword>
<evidence type="ECO:0000256" key="10">
    <source>
        <dbReference type="ARBA" id="ARBA00071008"/>
    </source>
</evidence>
<keyword evidence="7 13" id="KW-0378">Hydrolase</keyword>
<evidence type="ECO:0000256" key="12">
    <source>
        <dbReference type="PIRSR" id="PIRSR622684-1"/>
    </source>
</evidence>
<keyword evidence="9" id="KW-0862">Zinc</keyword>
<keyword evidence="6 14" id="KW-0863">Zinc-finger</keyword>
<evidence type="ECO:0000256" key="5">
    <source>
        <dbReference type="ARBA" id="ARBA00022737"/>
    </source>
</evidence>
<dbReference type="PROSITE" id="PS01358">
    <property type="entry name" value="ZF_RANBP2_1"/>
    <property type="match status" value="3"/>
</dbReference>
<dbReference type="FunFam" id="2.30.30.380:FF:000019">
    <property type="entry name" value="Calpain 15"/>
    <property type="match status" value="1"/>
</dbReference>
<dbReference type="STRING" id="372326.A0A1V4KT53"/>
<evidence type="ECO:0000256" key="7">
    <source>
        <dbReference type="ARBA" id="ARBA00022801"/>
    </source>
</evidence>
<evidence type="ECO:0000256" key="1">
    <source>
        <dbReference type="ARBA" id="ARBA00007623"/>
    </source>
</evidence>
<evidence type="ECO:0000256" key="6">
    <source>
        <dbReference type="ARBA" id="ARBA00022771"/>
    </source>
</evidence>
<keyword evidence="2" id="KW-0597">Phosphoprotein</keyword>
<feature type="region of interest" description="Disordered" evidence="15">
    <location>
        <begin position="233"/>
        <end position="262"/>
    </location>
</feature>
<protein>
    <recommendedName>
        <fullName evidence="10">Calpain-15</fullName>
    </recommendedName>
    <alternativeName>
        <fullName evidence="11">Small optic lobes homolog</fullName>
    </alternativeName>
</protein>
<feature type="domain" description="Calpain catalytic" evidence="17">
    <location>
        <begin position="560"/>
        <end position="866"/>
    </location>
</feature>
<feature type="active site" evidence="12 13">
    <location>
        <position position="790"/>
    </location>
</feature>
<feature type="domain" description="RanBP2-type" evidence="16">
    <location>
        <begin position="485"/>
        <end position="514"/>
    </location>
</feature>
<evidence type="ECO:0000256" key="8">
    <source>
        <dbReference type="ARBA" id="ARBA00022807"/>
    </source>
</evidence>
<dbReference type="PANTHER" id="PTHR10183:SF382">
    <property type="entry name" value="CALPAIN-15"/>
    <property type="match status" value="1"/>
</dbReference>
<keyword evidence="3 13" id="KW-0645">Protease</keyword>
<dbReference type="SUPFAM" id="SSF54001">
    <property type="entry name" value="Cysteine proteinases"/>
    <property type="match status" value="1"/>
</dbReference>
<dbReference type="EMBL" id="LSYS01001700">
    <property type="protein sequence ID" value="OPJ87618.1"/>
    <property type="molecule type" value="Genomic_DNA"/>
</dbReference>
<dbReference type="FunFam" id="4.10.1060.10:FF:000019">
    <property type="entry name" value="Calpain 15"/>
    <property type="match status" value="1"/>
</dbReference>
<dbReference type="Pfam" id="PF00648">
    <property type="entry name" value="Peptidase_C2"/>
    <property type="match status" value="1"/>
</dbReference>
<dbReference type="InterPro" id="IPR000169">
    <property type="entry name" value="Pept_cys_AS"/>
</dbReference>
<keyword evidence="5" id="KW-0677">Repeat</keyword>
<name>A0A1V4KT53_PATFA</name>
<dbReference type="FunFam" id="2.30.30.380:FF:000009">
    <property type="entry name" value="Calpain 15"/>
    <property type="match status" value="1"/>
</dbReference>
<evidence type="ECO:0000313" key="18">
    <source>
        <dbReference type="EMBL" id="OPJ87618.1"/>
    </source>
</evidence>
<dbReference type="GO" id="GO:0005737">
    <property type="term" value="C:cytoplasm"/>
    <property type="evidence" value="ECO:0007669"/>
    <property type="project" value="TreeGrafter"/>
</dbReference>
<dbReference type="PROSITE" id="PS00139">
    <property type="entry name" value="THIOL_PROTEASE_CYS"/>
    <property type="match status" value="1"/>
</dbReference>
<dbReference type="InterPro" id="IPR001300">
    <property type="entry name" value="Peptidase_C2_calpain_cat"/>
</dbReference>
<organism evidence="18 19">
    <name type="scientific">Patagioenas fasciata monilis</name>
    <dbReference type="NCBI Taxonomy" id="372326"/>
    <lineage>
        <taxon>Eukaryota</taxon>
        <taxon>Metazoa</taxon>
        <taxon>Chordata</taxon>
        <taxon>Craniata</taxon>
        <taxon>Vertebrata</taxon>
        <taxon>Euteleostomi</taxon>
        <taxon>Archelosauria</taxon>
        <taxon>Archosauria</taxon>
        <taxon>Dinosauria</taxon>
        <taxon>Saurischia</taxon>
        <taxon>Theropoda</taxon>
        <taxon>Coelurosauria</taxon>
        <taxon>Aves</taxon>
        <taxon>Neognathae</taxon>
        <taxon>Neoaves</taxon>
        <taxon>Columbimorphae</taxon>
        <taxon>Columbiformes</taxon>
        <taxon>Columbidae</taxon>
        <taxon>Patagioenas</taxon>
    </lineage>
</organism>
<dbReference type="GO" id="GO:0004198">
    <property type="term" value="F:calcium-dependent cysteine-type endopeptidase activity"/>
    <property type="evidence" value="ECO:0007669"/>
    <property type="project" value="InterPro"/>
</dbReference>
<dbReference type="Proteomes" id="UP000190648">
    <property type="component" value="Unassembled WGS sequence"/>
</dbReference>
<reference evidence="18 19" key="1">
    <citation type="submission" date="2016-02" db="EMBL/GenBank/DDBJ databases">
        <title>Band-tailed pigeon sequencing and assembly.</title>
        <authorList>
            <person name="Soares A.E."/>
            <person name="Novak B.J."/>
            <person name="Rice E.S."/>
            <person name="O'Connell B."/>
            <person name="Chang D."/>
            <person name="Weber S."/>
            <person name="Shapiro B."/>
        </authorList>
    </citation>
    <scope>NUCLEOTIDE SEQUENCE [LARGE SCALE GENOMIC DNA]</scope>
    <source>
        <strain evidence="18">BTP2013</strain>
        <tissue evidence="18">Blood</tissue>
    </source>
</reference>
<evidence type="ECO:0000256" key="9">
    <source>
        <dbReference type="ARBA" id="ARBA00022833"/>
    </source>
</evidence>
<dbReference type="InterPro" id="IPR036443">
    <property type="entry name" value="Znf_RanBP2_sf"/>
</dbReference>
<dbReference type="PROSITE" id="PS50199">
    <property type="entry name" value="ZF_RANBP2_2"/>
    <property type="match status" value="3"/>
</dbReference>
<evidence type="ECO:0000259" key="17">
    <source>
        <dbReference type="PROSITE" id="PS50203"/>
    </source>
</evidence>
<evidence type="ECO:0000256" key="11">
    <source>
        <dbReference type="ARBA" id="ARBA00083058"/>
    </source>
</evidence>
<dbReference type="Gene3D" id="3.90.70.10">
    <property type="entry name" value="Cysteine proteinases"/>
    <property type="match status" value="1"/>
</dbReference>
<evidence type="ECO:0000256" key="15">
    <source>
        <dbReference type="SAM" id="MobiDB-lite"/>
    </source>
</evidence>
<accession>A0A1V4KT53</accession>
<dbReference type="Gene3D" id="4.10.1060.10">
    <property type="entry name" value="Zinc finger, RanBP2-type"/>
    <property type="match status" value="2"/>
</dbReference>
<keyword evidence="4" id="KW-0479">Metal-binding</keyword>
<proteinExistence type="inferred from homology"/>
<evidence type="ECO:0000256" key="2">
    <source>
        <dbReference type="ARBA" id="ARBA00022553"/>
    </source>
</evidence>
<gene>
    <name evidence="18" type="primary">CAPN15</name>
    <name evidence="18" type="ORF">AV530_001057</name>
</gene>
<dbReference type="SMART" id="SM00547">
    <property type="entry name" value="ZnF_RBZ"/>
    <property type="match status" value="5"/>
</dbReference>
<evidence type="ECO:0000256" key="4">
    <source>
        <dbReference type="ARBA" id="ARBA00022723"/>
    </source>
</evidence>
<dbReference type="PROSITE" id="PS50203">
    <property type="entry name" value="CALPAIN_CAT"/>
    <property type="match status" value="1"/>
</dbReference>
<keyword evidence="8 13" id="KW-0788">Thiol protease</keyword>
<feature type="domain" description="RanBP2-type" evidence="16">
    <location>
        <begin position="263"/>
        <end position="292"/>
    </location>
</feature>
<dbReference type="OrthoDB" id="424753at2759"/>
<dbReference type="Pfam" id="PF00641">
    <property type="entry name" value="Zn_ribbon_RanBP"/>
    <property type="match status" value="3"/>
</dbReference>
<evidence type="ECO:0000256" key="3">
    <source>
        <dbReference type="ARBA" id="ARBA00022670"/>
    </source>
</evidence>
<evidence type="ECO:0000313" key="19">
    <source>
        <dbReference type="Proteomes" id="UP000190648"/>
    </source>
</evidence>
<dbReference type="SMART" id="SM00230">
    <property type="entry name" value="CysPc"/>
    <property type="match status" value="1"/>
</dbReference>
<dbReference type="CDD" id="cd00044">
    <property type="entry name" value="CysPc"/>
    <property type="match status" value="1"/>
</dbReference>
<evidence type="ECO:0000256" key="13">
    <source>
        <dbReference type="PROSITE-ProRule" id="PRU00239"/>
    </source>
</evidence>
<sequence length="1157" mass="127047">MANAGLKTLVPSKEIREAVDPISGTHAQPAASRCLLSPQALAKPSDASFLGVEFPRSAPSPSCCSLKRTFGSTNLLLLSLDDADDTAEEEEEEDDCFLNRQCAPPDISAFITDPLGDPALLLIVESCPESFSLRSRCAPEVLRYLASDLQSRNCAGHSHSPGSMAAVREWSCTRCTFLNPVGQRQCSICEAPRQKPDLNHILRLSVEEQKWACARCTFRNFLGKETCEPTVLVEPKGTSKEEAAKAESSSEDSEGKSPDEAELESGWACQRCTLHNTPVANSCSACGGPRKLSLPKIPPEALVVPEVITPAGFHIAPSTPQPVVSAEVSDGLQNNPVPRSRREVPPQLQMPGPEASQPVAQSAAGQKGSPQGQARPAPAARFQELLSNKRLSVLEEEMEKGSDTINVVGDSCTLKNPTLAQKCKACGSSKLHGFQEHGTQGEPSSRCPDCGASDKGGCSSCSGRAPSAHKVARLFPSQLPSGQERPGQWACPACTLLNELKAKHCVACHTPQQYMAQRKGLKPLKRRESMHVEKRRQTDEGEAKALWENIVTFCRENKVNFVDDSFHPGPKSVGFPEGDSVQQRVKQWLRPHEINCSIFKDRSVKWSVFRTPRPSDILQGLLGNCWFLSALAVLAERPELVERVMITRTLCPEGAYQVRLCKDGTWTTVLVDDMLPCDECGYLLFSQAQRKQLWVALIEKALAKLHGSYFALQAGRAIEGLATLTGAPCESLMLQVSSTNPREEPIDTDLIWAKMLSSKEAGFLMGASCGGGNMKVDDVAYESMGLRPRHAYSILDVRDVQGFRLLRLRNPWGRFSWNGSWSDEWPHWPAPLRHDLMPHGSSEGVFWMEYSDFIKYFDSVDICKLHSDWHEVRVQGMFPNKANGPVTVTSLTVLERAALEFALFQEGSRRSDTVDSHLLDLCIMVFRATFTSGNKLSLGRLMAHSKRAVKKFVNCDVMLEPGEYAVVCCAFNHWSAALAGPATTQASSPTSSRPATDYSSYILAIYSSRLVMVEQVEAQPTTLADAIILLTENKGERHEGREGMTCYYLTHGWAGLIVVVENRHPKSYLHVQCDCTDSFNVVSTRGSLKTQDSVPPLHRQVLVILSQLEGNAGFSITHRLAHRKATQAFLNDWMSTKGTHNPLLTPEVAGLHGPRPL</sequence>
<comment type="caution">
    <text evidence="18">The sequence shown here is derived from an EMBL/GenBank/DDBJ whole genome shotgun (WGS) entry which is preliminary data.</text>
</comment>
<dbReference type="Gene3D" id="2.30.30.380">
    <property type="entry name" value="Zn-finger domain of Sec23/24"/>
    <property type="match status" value="1"/>
</dbReference>
<dbReference type="InterPro" id="IPR001876">
    <property type="entry name" value="Znf_RanBP2"/>
</dbReference>
<dbReference type="FunFam" id="3.90.70.10:FF:000010">
    <property type="entry name" value="Calpain 15"/>
    <property type="match status" value="1"/>
</dbReference>
<dbReference type="GO" id="GO:0008270">
    <property type="term" value="F:zinc ion binding"/>
    <property type="evidence" value="ECO:0007669"/>
    <property type="project" value="UniProtKB-KW"/>
</dbReference>
<dbReference type="SUPFAM" id="SSF90209">
    <property type="entry name" value="Ran binding protein zinc finger-like"/>
    <property type="match status" value="3"/>
</dbReference>
<evidence type="ECO:0000256" key="14">
    <source>
        <dbReference type="PROSITE-ProRule" id="PRU00322"/>
    </source>
</evidence>
<dbReference type="AlphaFoldDB" id="A0A1V4KT53"/>
<feature type="active site" evidence="12 13">
    <location>
        <position position="810"/>
    </location>
</feature>